<dbReference type="Gene3D" id="1.20.120.610">
    <property type="entry name" value="lithium bound rotor ring of v- atpase"/>
    <property type="match status" value="1"/>
</dbReference>
<evidence type="ECO:0000256" key="4">
    <source>
        <dbReference type="ARBA" id="ARBA00022692"/>
    </source>
</evidence>
<dbReference type="SUPFAM" id="SSF81333">
    <property type="entry name" value="F1F0 ATP synthase subunit C"/>
    <property type="match status" value="2"/>
</dbReference>
<keyword evidence="7 10" id="KW-0472">Membrane</keyword>
<feature type="transmembrane region" description="Helical" evidence="10">
    <location>
        <begin position="7"/>
        <end position="25"/>
    </location>
</feature>
<dbReference type="InterPro" id="IPR035921">
    <property type="entry name" value="F/V-ATP_Csub_sf"/>
</dbReference>
<gene>
    <name evidence="12" type="primary">FGENESH: predicted gene_16.48</name>
    <name evidence="12" type="ORF">BN2166_0070220</name>
</gene>
<feature type="transmembrane region" description="Helical" evidence="10">
    <location>
        <begin position="120"/>
        <end position="146"/>
    </location>
</feature>
<dbReference type="GO" id="GO:0005774">
    <property type="term" value="C:vacuolar membrane"/>
    <property type="evidence" value="ECO:0007669"/>
    <property type="project" value="UniProtKB-ARBA"/>
</dbReference>
<evidence type="ECO:0000256" key="7">
    <source>
        <dbReference type="ARBA" id="ARBA00023136"/>
    </source>
</evidence>
<feature type="transmembrane region" description="Helical" evidence="10">
    <location>
        <begin position="45"/>
        <end position="67"/>
    </location>
</feature>
<comment type="caution">
    <text evidence="10">Lacks conserved residue(s) required for the propagation of feature annotation.</text>
</comment>
<evidence type="ECO:0000256" key="1">
    <source>
        <dbReference type="ARBA" id="ARBA00004141"/>
    </source>
</evidence>
<dbReference type="PRINTS" id="PR00122">
    <property type="entry name" value="VACATPASE"/>
</dbReference>
<evidence type="ECO:0000256" key="9">
    <source>
        <dbReference type="ARBA" id="ARBA00046480"/>
    </source>
</evidence>
<dbReference type="InterPro" id="IPR000245">
    <property type="entry name" value="ATPase_proteolipid_csu"/>
</dbReference>
<reference evidence="12 13" key="1">
    <citation type="submission" date="2015-07" db="EMBL/GenBank/DDBJ databases">
        <authorList>
            <person name="Cajimat M.N.B."/>
            <person name="Milazzo M.L."/>
            <person name="Fulhorst C.F."/>
        </authorList>
    </citation>
    <scope>NUCLEOTIDE SEQUENCE [LARGE SCALE GENOMIC DNA]</scope>
    <source>
        <strain evidence="12">Single colony</strain>
    </source>
</reference>
<evidence type="ECO:0000313" key="13">
    <source>
        <dbReference type="Proteomes" id="UP000199069"/>
    </source>
</evidence>
<dbReference type="EMBL" id="CWKI01000016">
    <property type="protein sequence ID" value="CTR11161.1"/>
    <property type="molecule type" value="Genomic_DNA"/>
</dbReference>
<accession>A0A0K3CV46</accession>
<evidence type="ECO:0000256" key="10">
    <source>
        <dbReference type="RuleBase" id="RU363060"/>
    </source>
</evidence>
<evidence type="ECO:0000256" key="8">
    <source>
        <dbReference type="ARBA" id="ARBA00045519"/>
    </source>
</evidence>
<organism evidence="12 13">
    <name type="scientific">Rhodotorula toruloides</name>
    <name type="common">Yeast</name>
    <name type="synonym">Rhodosporidium toruloides</name>
    <dbReference type="NCBI Taxonomy" id="5286"/>
    <lineage>
        <taxon>Eukaryota</taxon>
        <taxon>Fungi</taxon>
        <taxon>Dikarya</taxon>
        <taxon>Basidiomycota</taxon>
        <taxon>Pucciniomycotina</taxon>
        <taxon>Microbotryomycetes</taxon>
        <taxon>Sporidiobolales</taxon>
        <taxon>Sporidiobolaceae</taxon>
        <taxon>Rhodotorula</taxon>
    </lineage>
</organism>
<keyword evidence="4 10" id="KW-0812">Transmembrane</keyword>
<feature type="domain" description="V-ATPase proteolipid subunit C-like" evidence="11">
    <location>
        <begin position="50"/>
        <end position="96"/>
    </location>
</feature>
<protein>
    <submittedName>
        <fullName evidence="12">BY PROTMAP: gi|472583865|gb|EMS21481.1| V-type H+-transporting ATPase 21kDa proteolipid subunit [Rhodosporidium toruloides NP11] gi|647403648|emb|CDR49739.1| RHTO0S31e00540g1_1 [Rhodosporidium toru...</fullName>
    </submittedName>
</protein>
<dbReference type="CDD" id="cd18178">
    <property type="entry name" value="ATP-synt_Vo_c_ATP6F_rpt2"/>
    <property type="match status" value="1"/>
</dbReference>
<keyword evidence="5 10" id="KW-1133">Transmembrane helix</keyword>
<comment type="function">
    <text evidence="10">Proton-conducting pore forming of the V0 complex of vacuolar(H+)-ATPase (V-ATPase), a multisubunit enzyme composed of a peripheral complex (V1) that hydrolyzes ATP and a membrane integral complex (V0) that translocates protons. V-ATPase is responsible for acidifying and maintaining the pH of intracellular compartments.</text>
</comment>
<name>A0A0K3CV46_RHOTO</name>
<feature type="transmembrane region" description="Helical" evidence="10">
    <location>
        <begin position="88"/>
        <end position="108"/>
    </location>
</feature>
<dbReference type="OMA" id="MVNVACG"/>
<keyword evidence="13" id="KW-1185">Reference proteome</keyword>
<comment type="similarity">
    <text evidence="2 10">Belongs to the V-ATPase proteolipid subunit family.</text>
</comment>
<dbReference type="Pfam" id="PF00137">
    <property type="entry name" value="ATP-synt_C"/>
    <property type="match status" value="2"/>
</dbReference>
<feature type="domain" description="V-ATPase proteolipid subunit C-like" evidence="11">
    <location>
        <begin position="125"/>
        <end position="183"/>
    </location>
</feature>
<comment type="subunit">
    <text evidence="9 10">V-ATPase is a heteromultimeric enzyme composed of a peripheral catalytic V1 complex (components A to H) attached to an integral membrane V0 proton pore complex (components: a, c, c', c'', d, e, f and VOA1). The decameric c-ring forms the proton-conducting pore, and is composed of eight proteolipid subunits c, one subunit c' and one subunit c''.</text>
</comment>
<comment type="function">
    <text evidence="8">Proton-conducting pore forming subunit of the V0 complex of vacuolar(H+)-ATPase (V-ATPase), a multisubunit enzyme composed of a peripheral complex (V1) that hydrolyzes ATP and a membrane integral complex (V0) that translocates protons. V-ATPase is responsible for acidifying and maintaining the pH of intracellular compartments.</text>
</comment>
<dbReference type="GO" id="GO:0033179">
    <property type="term" value="C:proton-transporting V-type ATPase, V0 domain"/>
    <property type="evidence" value="ECO:0007669"/>
    <property type="project" value="InterPro"/>
</dbReference>
<dbReference type="PANTHER" id="PTHR10263">
    <property type="entry name" value="V-TYPE PROTON ATPASE PROTEOLIPID SUBUNIT"/>
    <property type="match status" value="1"/>
</dbReference>
<evidence type="ECO:0000256" key="3">
    <source>
        <dbReference type="ARBA" id="ARBA00022448"/>
    </source>
</evidence>
<keyword evidence="6 10" id="KW-0406">Ion transport</keyword>
<keyword evidence="3 10" id="KW-0813">Transport</keyword>
<proteinExistence type="inferred from homology"/>
<dbReference type="GO" id="GO:0046961">
    <property type="term" value="F:proton-transporting ATPase activity, rotational mechanism"/>
    <property type="evidence" value="ECO:0007669"/>
    <property type="project" value="InterPro"/>
</dbReference>
<evidence type="ECO:0000313" key="12">
    <source>
        <dbReference type="EMBL" id="CTR11161.1"/>
    </source>
</evidence>
<dbReference type="InterPro" id="IPR002379">
    <property type="entry name" value="ATPase_proteolipid_c-like_dom"/>
</dbReference>
<sequence>MGYTAGLTAYSGLALATLVAGYLTFTGSGTQFNPGQFLEQTSPYAFALVGLGLNIGLSVAGAGWGIWITGSSILGGSVRTPRIRTKNLISGVITSIVYSAKLAASPSIETLYSPSNYYTGFALFWGGLTSGLCNLLCGVAVGISGANAAIADAADPQLFVKVLVIEVFSSILGLFGFITALLISGKAFDFA</sequence>
<evidence type="ECO:0000256" key="2">
    <source>
        <dbReference type="ARBA" id="ARBA00007296"/>
    </source>
</evidence>
<evidence type="ECO:0000259" key="11">
    <source>
        <dbReference type="Pfam" id="PF00137"/>
    </source>
</evidence>
<dbReference type="STRING" id="5286.A0A0K3CV46"/>
<dbReference type="AlphaFoldDB" id="A0A0K3CV46"/>
<evidence type="ECO:0000256" key="5">
    <source>
        <dbReference type="ARBA" id="ARBA00022989"/>
    </source>
</evidence>
<evidence type="ECO:0000256" key="6">
    <source>
        <dbReference type="ARBA" id="ARBA00023065"/>
    </source>
</evidence>
<comment type="subcellular location">
    <subcellularLocation>
        <location evidence="1">Membrane</location>
        <topology evidence="1">Multi-pass membrane protein</topology>
    </subcellularLocation>
</comment>
<feature type="transmembrane region" description="Helical" evidence="10">
    <location>
        <begin position="158"/>
        <end position="183"/>
    </location>
</feature>
<dbReference type="Proteomes" id="UP000199069">
    <property type="component" value="Unassembled WGS sequence"/>
</dbReference>